<dbReference type="InterPro" id="IPR036291">
    <property type="entry name" value="NAD(P)-bd_dom_sf"/>
</dbReference>
<dbReference type="PRINTS" id="PR00081">
    <property type="entry name" value="GDHRDH"/>
</dbReference>
<organism evidence="3 5">
    <name type="scientific">Halalkalicoccus jeotgali (strain DSM 18796 / CECT 7217 / JCM 14584 / KCTC 4019 / B3)</name>
    <dbReference type="NCBI Taxonomy" id="795797"/>
    <lineage>
        <taxon>Archaea</taxon>
        <taxon>Methanobacteriati</taxon>
        <taxon>Methanobacteriota</taxon>
        <taxon>Stenosarchaea group</taxon>
        <taxon>Halobacteria</taxon>
        <taxon>Halobacteriales</taxon>
        <taxon>Halococcaceae</taxon>
        <taxon>Halalkalicoccus</taxon>
    </lineage>
</organism>
<dbReference type="AlphaFoldDB" id="D8J7G1"/>
<dbReference type="eggNOG" id="arCOG01264">
    <property type="taxonomic scope" value="Archaea"/>
</dbReference>
<dbReference type="SUPFAM" id="SSF51735">
    <property type="entry name" value="NAD(P)-binding Rossmann-fold domains"/>
    <property type="match status" value="1"/>
</dbReference>
<proteinExistence type="predicted"/>
<dbReference type="Pfam" id="PF00106">
    <property type="entry name" value="adh_short"/>
    <property type="match status" value="1"/>
</dbReference>
<dbReference type="Gene3D" id="3.40.50.720">
    <property type="entry name" value="NAD(P)-binding Rossmann-like Domain"/>
    <property type="match status" value="1"/>
</dbReference>
<dbReference type="Proteomes" id="UP000000390">
    <property type="component" value="Chromosome"/>
</dbReference>
<protein>
    <submittedName>
        <fullName evidence="3">Short-chain dehydrogenase/reductase SDR</fullName>
    </submittedName>
</protein>
<dbReference type="GeneID" id="9418463"/>
<reference evidence="4 6" key="2">
    <citation type="journal article" date="2014" name="PLoS Genet.">
        <title>Phylogenetically driven sequencing of extremely halophilic archaea reveals strategies for static and dynamic osmo-response.</title>
        <authorList>
            <person name="Becker E.A."/>
            <person name="Seitzer P.M."/>
            <person name="Tritt A."/>
            <person name="Larsen D."/>
            <person name="Krusor M."/>
            <person name="Yao A.I."/>
            <person name="Wu D."/>
            <person name="Madern D."/>
            <person name="Eisen J.A."/>
            <person name="Darling A.E."/>
            <person name="Facciotti M.T."/>
        </authorList>
    </citation>
    <scope>NUCLEOTIDE SEQUENCE [LARGE SCALE GENOMIC DNA]</scope>
    <source>
        <strain evidence="4">B3</strain>
        <strain evidence="6">DSM 18796 / CECT 7217 / JCM 14584 / KCTC 4019 / B3</strain>
    </source>
</reference>
<dbReference type="KEGG" id="hje:HacjB3_03315"/>
<evidence type="ECO:0000313" key="3">
    <source>
        <dbReference type="EMBL" id="ADJ14056.1"/>
    </source>
</evidence>
<reference evidence="3 5" key="1">
    <citation type="journal article" date="2010" name="J. Bacteriol.">
        <title>Complete genome sequence of Halalkalicoccus jeotgali B3(T), an extremely halophilic archaeon.</title>
        <authorList>
            <person name="Roh S.W."/>
            <person name="Nam Y.D."/>
            <person name="Nam S.H."/>
            <person name="Choi S.H."/>
            <person name="Park H.S."/>
            <person name="Bae J.W."/>
        </authorList>
    </citation>
    <scope>NUCLEOTIDE SEQUENCE [LARGE SCALE GENOMIC DNA]</scope>
    <source>
        <strain evidence="3">B3</strain>
        <strain evidence="5">DSM 18796 / CECT 7217 / JCM 14584 / KCTC 4019 / B3</strain>
    </source>
</reference>
<sequence>MNHEDTRTVLLTGATSGIGAIAARKLAATGATVAAVGRDADRGRRLAEDATAENPGTVRFHRADFATQDAVRRLAADVEAEYDRLDVLAHNAGLSTRERTITDDGAELTLAVNHLAPYLLTHELLGSLRDAAPARVLVTASGVHTRGTLAFDDLRLEREYSALAAYARSKLANVAFTIELADRLDGDGSVVANCFHPGFIPSTDLFRDAAPRTRLFVRLAAAVPGIGTTAEAGADRLVELATAPEYGSRSGLYVGDDGPRDPAPAATDPELREELWRVSADLVGVDPDWP</sequence>
<evidence type="ECO:0000256" key="2">
    <source>
        <dbReference type="SAM" id="MobiDB-lite"/>
    </source>
</evidence>
<evidence type="ECO:0000313" key="4">
    <source>
        <dbReference type="EMBL" id="ELY33900.1"/>
    </source>
</evidence>
<evidence type="ECO:0000313" key="6">
    <source>
        <dbReference type="Proteomes" id="UP000011645"/>
    </source>
</evidence>
<dbReference type="STRING" id="795797.HacjB3_03315"/>
<dbReference type="RefSeq" id="WP_008418041.1">
    <property type="nucleotide sequence ID" value="NC_014297.1"/>
</dbReference>
<keyword evidence="1" id="KW-0560">Oxidoreductase</keyword>
<dbReference type="PANTHER" id="PTHR43157:SF31">
    <property type="entry name" value="PHOSPHATIDYLINOSITOL-GLYCAN BIOSYNTHESIS CLASS F PROTEIN"/>
    <property type="match status" value="1"/>
</dbReference>
<evidence type="ECO:0000313" key="5">
    <source>
        <dbReference type="Proteomes" id="UP000000390"/>
    </source>
</evidence>
<dbReference type="EMBL" id="AOHV01000042">
    <property type="protein sequence ID" value="ELY33900.1"/>
    <property type="molecule type" value="Genomic_DNA"/>
</dbReference>
<dbReference type="Proteomes" id="UP000011645">
    <property type="component" value="Unassembled WGS sequence"/>
</dbReference>
<dbReference type="PANTHER" id="PTHR43157">
    <property type="entry name" value="PHOSPHATIDYLINOSITOL-GLYCAN BIOSYNTHESIS CLASS F PROTEIN-RELATED"/>
    <property type="match status" value="1"/>
</dbReference>
<name>D8J7G1_HALJB</name>
<dbReference type="EMBL" id="CP002062">
    <property type="protein sequence ID" value="ADJ14056.1"/>
    <property type="molecule type" value="Genomic_DNA"/>
</dbReference>
<dbReference type="GO" id="GO:0016491">
    <property type="term" value="F:oxidoreductase activity"/>
    <property type="evidence" value="ECO:0007669"/>
    <property type="project" value="UniProtKB-KW"/>
</dbReference>
<dbReference type="OrthoDB" id="10454at2157"/>
<dbReference type="InterPro" id="IPR002347">
    <property type="entry name" value="SDR_fam"/>
</dbReference>
<evidence type="ECO:0000256" key="1">
    <source>
        <dbReference type="ARBA" id="ARBA00023002"/>
    </source>
</evidence>
<dbReference type="PATRIC" id="fig|795797.18.peg.663"/>
<dbReference type="HOGENOM" id="CLU_010194_44_5_2"/>
<gene>
    <name evidence="3" type="ordered locus">HacjB3_03315</name>
    <name evidence="4" type="ORF">C497_15992</name>
</gene>
<accession>D8J7G1</accession>
<feature type="region of interest" description="Disordered" evidence="2">
    <location>
        <begin position="249"/>
        <end position="271"/>
    </location>
</feature>
<keyword evidence="6" id="KW-1185">Reference proteome</keyword>